<evidence type="ECO:0000313" key="1">
    <source>
        <dbReference type="EMBL" id="GFR01409.1"/>
    </source>
</evidence>
<proteinExistence type="predicted"/>
<dbReference type="AlphaFoldDB" id="A0A8X6GEC0"/>
<dbReference type="Proteomes" id="UP000887116">
    <property type="component" value="Unassembled WGS sequence"/>
</dbReference>
<evidence type="ECO:0000313" key="2">
    <source>
        <dbReference type="Proteomes" id="UP000887116"/>
    </source>
</evidence>
<gene>
    <name evidence="1" type="ORF">TNCT_725981</name>
</gene>
<organism evidence="1 2">
    <name type="scientific">Trichonephila clavata</name>
    <name type="common">Joro spider</name>
    <name type="synonym">Nephila clavata</name>
    <dbReference type="NCBI Taxonomy" id="2740835"/>
    <lineage>
        <taxon>Eukaryota</taxon>
        <taxon>Metazoa</taxon>
        <taxon>Ecdysozoa</taxon>
        <taxon>Arthropoda</taxon>
        <taxon>Chelicerata</taxon>
        <taxon>Arachnida</taxon>
        <taxon>Araneae</taxon>
        <taxon>Araneomorphae</taxon>
        <taxon>Entelegynae</taxon>
        <taxon>Araneoidea</taxon>
        <taxon>Nephilidae</taxon>
        <taxon>Trichonephila</taxon>
    </lineage>
</organism>
<comment type="caution">
    <text evidence="1">The sequence shown here is derived from an EMBL/GenBank/DDBJ whole genome shotgun (WGS) entry which is preliminary data.</text>
</comment>
<accession>A0A8X6GEC0</accession>
<name>A0A8X6GEC0_TRICU</name>
<sequence>MNWVRLVIVKSTVRENVTQARAMSEWLEKKERILQPLLSICNCNKRSIKSSSLADGNYENQLRYAMWNTKINEVKEWINKYLIN</sequence>
<dbReference type="EMBL" id="BMAO01035111">
    <property type="protein sequence ID" value="GFR01409.1"/>
    <property type="molecule type" value="Genomic_DNA"/>
</dbReference>
<protein>
    <submittedName>
        <fullName evidence="1">Uncharacterized protein</fullName>
    </submittedName>
</protein>
<reference evidence="1" key="1">
    <citation type="submission" date="2020-07" db="EMBL/GenBank/DDBJ databases">
        <title>Multicomponent nature underlies the extraordinary mechanical properties of spider dragline silk.</title>
        <authorList>
            <person name="Kono N."/>
            <person name="Nakamura H."/>
            <person name="Mori M."/>
            <person name="Yoshida Y."/>
            <person name="Ohtoshi R."/>
            <person name="Malay A.D."/>
            <person name="Moran D.A.P."/>
            <person name="Tomita M."/>
            <person name="Numata K."/>
            <person name="Arakawa K."/>
        </authorList>
    </citation>
    <scope>NUCLEOTIDE SEQUENCE</scope>
</reference>
<keyword evidence="2" id="KW-1185">Reference proteome</keyword>